<dbReference type="RefSeq" id="YP_010013944.1">
    <property type="nucleotide sequence ID" value="NC_053515.1"/>
</dbReference>
<accession>A0A1L6BYH4</accession>
<keyword evidence="3" id="KW-1185">Reference proteome</keyword>
<proteinExistence type="predicted"/>
<evidence type="ECO:0000313" key="3">
    <source>
        <dbReference type="Proteomes" id="UP000225965"/>
    </source>
</evidence>
<dbReference type="GeneID" id="63210603"/>
<dbReference type="EMBL" id="KY223999">
    <property type="protein sequence ID" value="APQ42143.1"/>
    <property type="molecule type" value="Genomic_DNA"/>
</dbReference>
<keyword evidence="1" id="KW-0472">Membrane</keyword>
<dbReference type="Proteomes" id="UP000225965">
    <property type="component" value="Segment"/>
</dbReference>
<evidence type="ECO:0000313" key="2">
    <source>
        <dbReference type="EMBL" id="APQ42143.1"/>
    </source>
</evidence>
<organism evidence="2 3">
    <name type="scientific">Mycobacterium phage MrMagoo</name>
    <dbReference type="NCBI Taxonomy" id="1927020"/>
    <lineage>
        <taxon>Viruses</taxon>
        <taxon>Duplodnaviria</taxon>
        <taxon>Heunggongvirae</taxon>
        <taxon>Uroviricota</taxon>
        <taxon>Caudoviricetes</taxon>
        <taxon>Vilmaviridae</taxon>
        <taxon>Mclasvirinae</taxon>
        <taxon>Reyvirus</taxon>
        <taxon>Reyvirus mrmagoo</taxon>
    </lineage>
</organism>
<name>A0A1L6BYH4_9CAUD</name>
<dbReference type="KEGG" id="vg:63210603"/>
<sequence length="105" mass="11734">MWPELFGMLGGIAGTGGLLVVMWQSVFRPKVPQITETEAVQKLSAAIREEIRKENAELKKRMDVVVNAVVGLVDMLDDLFPKITGLSDEERIELRRKINLAKLAT</sequence>
<reference evidence="2 3" key="1">
    <citation type="submission" date="2016-11" db="EMBL/GenBank/DDBJ databases">
        <authorList>
            <person name="Brown T."/>
            <person name="Davidson K."/>
            <person name="Doll Z."/>
            <person name="Jansson R."/>
            <person name="Janyszek T."/>
            <person name="Lwin C."/>
            <person name="Patil S."/>
            <person name="Piper J."/>
            <person name="Rajendiran N."/>
            <person name="Rittenhouse N.L."/>
            <person name="Younker T.P."/>
            <person name="Zhang J."/>
            <person name="Garlena R.A."/>
            <person name="Russell D.A."/>
            <person name="Pope W.H."/>
            <person name="Jacobs-Sera D."/>
            <person name="Hatfull G.F."/>
        </authorList>
    </citation>
    <scope>NUCLEOTIDE SEQUENCE [LARGE SCALE GENOMIC DNA]</scope>
</reference>
<keyword evidence="1" id="KW-0812">Transmembrane</keyword>
<evidence type="ECO:0000256" key="1">
    <source>
        <dbReference type="SAM" id="Phobius"/>
    </source>
</evidence>
<keyword evidence="1" id="KW-1133">Transmembrane helix</keyword>
<gene>
    <name evidence="2" type="primary">38</name>
    <name evidence="2" type="ORF">PBI_MRMAGOO_38</name>
</gene>
<protein>
    <submittedName>
        <fullName evidence="2">Uncharacterized protein</fullName>
    </submittedName>
</protein>
<feature type="transmembrane region" description="Helical" evidence="1">
    <location>
        <begin position="6"/>
        <end position="23"/>
    </location>
</feature>